<protein>
    <submittedName>
        <fullName evidence="8">Purine-cytosine permease family protein</fullName>
    </submittedName>
</protein>
<gene>
    <name evidence="8" type="ORF">ACFP3U_24655</name>
</gene>
<feature type="transmembrane region" description="Helical" evidence="7">
    <location>
        <begin position="140"/>
        <end position="158"/>
    </location>
</feature>
<evidence type="ECO:0000313" key="9">
    <source>
        <dbReference type="Proteomes" id="UP001595975"/>
    </source>
</evidence>
<feature type="transmembrane region" description="Helical" evidence="7">
    <location>
        <begin position="67"/>
        <end position="89"/>
    </location>
</feature>
<dbReference type="Gene3D" id="1.10.4160.10">
    <property type="entry name" value="Hydantoin permease"/>
    <property type="match status" value="1"/>
</dbReference>
<keyword evidence="9" id="KW-1185">Reference proteome</keyword>
<evidence type="ECO:0000256" key="3">
    <source>
        <dbReference type="ARBA" id="ARBA00022692"/>
    </source>
</evidence>
<comment type="subcellular location">
    <subcellularLocation>
        <location evidence="1">Membrane</location>
        <topology evidence="1">Multi-pass membrane protein</topology>
    </subcellularLocation>
</comment>
<name>A0ABW0X8V1_9ACTN</name>
<feature type="transmembrane region" description="Helical" evidence="7">
    <location>
        <begin position="205"/>
        <end position="222"/>
    </location>
</feature>
<feature type="transmembrane region" description="Helical" evidence="7">
    <location>
        <begin position="95"/>
        <end position="120"/>
    </location>
</feature>
<dbReference type="InterPro" id="IPR001248">
    <property type="entry name" value="Pur-cyt_permease"/>
</dbReference>
<evidence type="ECO:0000256" key="2">
    <source>
        <dbReference type="ARBA" id="ARBA00008974"/>
    </source>
</evidence>
<keyword evidence="3 7" id="KW-0812">Transmembrane</keyword>
<keyword evidence="5 7" id="KW-0472">Membrane</keyword>
<feature type="transmembrane region" description="Helical" evidence="7">
    <location>
        <begin position="457"/>
        <end position="474"/>
    </location>
</feature>
<dbReference type="PANTHER" id="PTHR30569">
    <property type="entry name" value="CYTOSINE TRANSPORTER CODB"/>
    <property type="match status" value="1"/>
</dbReference>
<evidence type="ECO:0000256" key="1">
    <source>
        <dbReference type="ARBA" id="ARBA00004141"/>
    </source>
</evidence>
<accession>A0ABW0X8V1</accession>
<proteinExistence type="inferred from homology"/>
<feature type="transmembrane region" description="Helical" evidence="7">
    <location>
        <begin position="234"/>
        <end position="256"/>
    </location>
</feature>
<evidence type="ECO:0000313" key="8">
    <source>
        <dbReference type="EMBL" id="MFC5666153.1"/>
    </source>
</evidence>
<feature type="transmembrane region" description="Helical" evidence="7">
    <location>
        <begin position="178"/>
        <end position="198"/>
    </location>
</feature>
<dbReference type="PANTHER" id="PTHR30569:SF0">
    <property type="entry name" value="CYTOSINE PERMEASE"/>
    <property type="match status" value="1"/>
</dbReference>
<comment type="similarity">
    <text evidence="2">Belongs to the purine-cytosine permease (2.A.39) family.</text>
</comment>
<feature type="region of interest" description="Disordered" evidence="6">
    <location>
        <begin position="1"/>
        <end position="39"/>
    </location>
</feature>
<keyword evidence="4 7" id="KW-1133">Transmembrane helix</keyword>
<dbReference type="Proteomes" id="UP001595975">
    <property type="component" value="Unassembled WGS sequence"/>
</dbReference>
<dbReference type="RefSeq" id="WP_380227827.1">
    <property type="nucleotide sequence ID" value="NZ_JBHSOF010000036.1"/>
</dbReference>
<sequence length="489" mass="51582">MPPASPSSSSGAPAPRNVPQLQDAANAVPGSPTGGTATAVLEPPARVEAPLVLDTEPPRTLAFRDHFALWMNLGVSLIGFTTAATVLGAKGSELSLAAAVTAIVAGTAVGTAMLGVAALIGARTGAPAMANLRGLFGTRLSYVPTVLNIVQCVGWGVYELLTIALGAQTVVGTDGYRWAFVVLAGAVTTALTIWPLGAIAVLRRFVAAAVAVAMVYLTVQLGRHGVPDPGAGNWHGFLKATDAMIAVSISFVPLAADYTRHSRTPRSAFWGSFSGYTIAQVWCYVLGLLALLQADGDPDRIFDSFLGVWAGWLFLLVLVLRETDQSFANVYSTAMSIHNLLPKVDRRVLTGATGALITVLALQITAFTDSYYAFLGLIGAVFVPMFAVLAVDYFLGAGRRGWDLSADAPSRWLMLLPWALGFAAYQLIAPTAVAGWWTDFWTSAQEALHFTPQEWTSASLFGFLVPALATWALTPLTRGTRGRAAAEAR</sequence>
<feature type="transmembrane region" description="Helical" evidence="7">
    <location>
        <begin position="348"/>
        <end position="366"/>
    </location>
</feature>
<feature type="transmembrane region" description="Helical" evidence="7">
    <location>
        <begin position="304"/>
        <end position="320"/>
    </location>
</feature>
<reference evidence="9" key="1">
    <citation type="journal article" date="2019" name="Int. J. Syst. Evol. Microbiol.">
        <title>The Global Catalogue of Microorganisms (GCM) 10K type strain sequencing project: providing services to taxonomists for standard genome sequencing and annotation.</title>
        <authorList>
            <consortium name="The Broad Institute Genomics Platform"/>
            <consortium name="The Broad Institute Genome Sequencing Center for Infectious Disease"/>
            <person name="Wu L."/>
            <person name="Ma J."/>
        </authorList>
    </citation>
    <scope>NUCLEOTIDE SEQUENCE [LARGE SCALE GENOMIC DNA]</scope>
    <source>
        <strain evidence="9">CGMCC 4.1437</strain>
    </source>
</reference>
<organism evidence="8 9">
    <name type="scientific">Kitasatospora misakiensis</name>
    <dbReference type="NCBI Taxonomy" id="67330"/>
    <lineage>
        <taxon>Bacteria</taxon>
        <taxon>Bacillati</taxon>
        <taxon>Actinomycetota</taxon>
        <taxon>Actinomycetes</taxon>
        <taxon>Kitasatosporales</taxon>
        <taxon>Streptomycetaceae</taxon>
        <taxon>Kitasatospora</taxon>
    </lineage>
</organism>
<feature type="compositionally biased region" description="Low complexity" evidence="6">
    <location>
        <begin position="1"/>
        <end position="15"/>
    </location>
</feature>
<dbReference type="EMBL" id="JBHSOF010000036">
    <property type="protein sequence ID" value="MFC5666153.1"/>
    <property type="molecule type" value="Genomic_DNA"/>
</dbReference>
<evidence type="ECO:0000256" key="4">
    <source>
        <dbReference type="ARBA" id="ARBA00022989"/>
    </source>
</evidence>
<comment type="caution">
    <text evidence="8">The sequence shown here is derived from an EMBL/GenBank/DDBJ whole genome shotgun (WGS) entry which is preliminary data.</text>
</comment>
<evidence type="ECO:0000256" key="6">
    <source>
        <dbReference type="SAM" id="MobiDB-lite"/>
    </source>
</evidence>
<dbReference type="InterPro" id="IPR030191">
    <property type="entry name" value="CodB"/>
</dbReference>
<feature type="transmembrane region" description="Helical" evidence="7">
    <location>
        <begin position="268"/>
        <end position="292"/>
    </location>
</feature>
<dbReference type="Pfam" id="PF02133">
    <property type="entry name" value="Transp_cyt_pur"/>
    <property type="match status" value="1"/>
</dbReference>
<evidence type="ECO:0000256" key="5">
    <source>
        <dbReference type="ARBA" id="ARBA00023136"/>
    </source>
</evidence>
<evidence type="ECO:0000256" key="7">
    <source>
        <dbReference type="SAM" id="Phobius"/>
    </source>
</evidence>
<feature type="transmembrane region" description="Helical" evidence="7">
    <location>
        <begin position="415"/>
        <end position="437"/>
    </location>
</feature>
<feature type="transmembrane region" description="Helical" evidence="7">
    <location>
        <begin position="372"/>
        <end position="395"/>
    </location>
</feature>